<dbReference type="PANTHER" id="PTHR43840">
    <property type="entry name" value="MITOCHONDRIAL METAL TRANSPORTER 1-RELATED"/>
    <property type="match status" value="1"/>
</dbReference>
<dbReference type="PANTHER" id="PTHR43840:SF15">
    <property type="entry name" value="MITOCHONDRIAL METAL TRANSPORTER 1-RELATED"/>
    <property type="match status" value="1"/>
</dbReference>
<evidence type="ECO:0000256" key="1">
    <source>
        <dbReference type="ARBA" id="ARBA00004141"/>
    </source>
</evidence>
<evidence type="ECO:0000256" key="6">
    <source>
        <dbReference type="ARBA" id="ARBA00023136"/>
    </source>
</evidence>
<evidence type="ECO:0000256" key="7">
    <source>
        <dbReference type="SAM" id="Phobius"/>
    </source>
</evidence>
<sequence>MMFPFFLSHRSRTERDANAIRLRAGWLAIVAAVVTIALKFTAYALTGSAGLLSDAVESLANLVTASAVLISIWYASRPVDRSHNYGHGKVEFFASGVEGLFIVGAAVAIGWIGVIRLFDPHELESLGLGTVIAIAASAVNLLVARMLIRVGRAYRSPALTADGRHVMTDVWTTGGVLIGLGIIAFTGWLWVDALIALVLAVNIAFTGWRLIAVGVNGLMDRALPLADERLVREAVETALRDAPDRETTFHALRTREAGSRRFVDFHLLVPGRVSVGDAHALASDLEQVVDRALPGVETTIHIEPLEDDASYRDSDLLVLEDGPERAHRVETGSGFR</sequence>
<feature type="transmembrane region" description="Helical" evidence="7">
    <location>
        <begin position="126"/>
        <end position="148"/>
    </location>
</feature>
<dbReference type="GO" id="GO:0015093">
    <property type="term" value="F:ferrous iron transmembrane transporter activity"/>
    <property type="evidence" value="ECO:0007669"/>
    <property type="project" value="TreeGrafter"/>
</dbReference>
<organism evidence="10">
    <name type="scientific">uncultured Thermomicrobiales bacterium</name>
    <dbReference type="NCBI Taxonomy" id="1645740"/>
    <lineage>
        <taxon>Bacteria</taxon>
        <taxon>Pseudomonadati</taxon>
        <taxon>Thermomicrobiota</taxon>
        <taxon>Thermomicrobia</taxon>
        <taxon>Thermomicrobiales</taxon>
        <taxon>environmental samples</taxon>
    </lineage>
</organism>
<dbReference type="GO" id="GO:0015341">
    <property type="term" value="F:zinc efflux antiporter activity"/>
    <property type="evidence" value="ECO:0007669"/>
    <property type="project" value="TreeGrafter"/>
</dbReference>
<reference evidence="10" key="1">
    <citation type="submission" date="2020-02" db="EMBL/GenBank/DDBJ databases">
        <authorList>
            <person name="Meier V. D."/>
        </authorList>
    </citation>
    <scope>NUCLEOTIDE SEQUENCE</scope>
    <source>
        <strain evidence="10">AVDCRST_MAG33</strain>
    </source>
</reference>
<feature type="transmembrane region" description="Helical" evidence="7">
    <location>
        <begin position="20"/>
        <end position="38"/>
    </location>
</feature>
<gene>
    <name evidence="10" type="ORF">AVDCRST_MAG33-870</name>
</gene>
<keyword evidence="4 7" id="KW-0812">Transmembrane</keyword>
<dbReference type="AlphaFoldDB" id="A0A6J4UHA8"/>
<dbReference type="InterPro" id="IPR027470">
    <property type="entry name" value="Cation_efflux_CTD"/>
</dbReference>
<evidence type="ECO:0000259" key="9">
    <source>
        <dbReference type="Pfam" id="PF16916"/>
    </source>
</evidence>
<keyword evidence="3" id="KW-0813">Transport</keyword>
<dbReference type="SUPFAM" id="SSF161111">
    <property type="entry name" value="Cation efflux protein transmembrane domain-like"/>
    <property type="match status" value="1"/>
</dbReference>
<feature type="transmembrane region" description="Helical" evidence="7">
    <location>
        <begin position="197"/>
        <end position="219"/>
    </location>
</feature>
<evidence type="ECO:0000256" key="4">
    <source>
        <dbReference type="ARBA" id="ARBA00022692"/>
    </source>
</evidence>
<keyword evidence="6 7" id="KW-0472">Membrane</keyword>
<feature type="transmembrane region" description="Helical" evidence="7">
    <location>
        <begin position="96"/>
        <end position="114"/>
    </location>
</feature>
<dbReference type="GO" id="GO:0006882">
    <property type="term" value="P:intracellular zinc ion homeostasis"/>
    <property type="evidence" value="ECO:0007669"/>
    <property type="project" value="TreeGrafter"/>
</dbReference>
<feature type="transmembrane region" description="Helical" evidence="7">
    <location>
        <begin position="169"/>
        <end position="191"/>
    </location>
</feature>
<evidence type="ECO:0000256" key="3">
    <source>
        <dbReference type="ARBA" id="ARBA00022448"/>
    </source>
</evidence>
<dbReference type="InterPro" id="IPR027469">
    <property type="entry name" value="Cation_efflux_TMD_sf"/>
</dbReference>
<feature type="transmembrane region" description="Helical" evidence="7">
    <location>
        <begin position="58"/>
        <end position="75"/>
    </location>
</feature>
<dbReference type="Pfam" id="PF01545">
    <property type="entry name" value="Cation_efflux"/>
    <property type="match status" value="1"/>
</dbReference>
<accession>A0A6J4UHA8</accession>
<feature type="domain" description="Cation efflux protein cytoplasmic" evidence="9">
    <location>
        <begin position="233"/>
        <end position="304"/>
    </location>
</feature>
<dbReference type="GO" id="GO:0015086">
    <property type="term" value="F:cadmium ion transmembrane transporter activity"/>
    <property type="evidence" value="ECO:0007669"/>
    <property type="project" value="TreeGrafter"/>
</dbReference>
<evidence type="ECO:0000256" key="5">
    <source>
        <dbReference type="ARBA" id="ARBA00022989"/>
    </source>
</evidence>
<dbReference type="Pfam" id="PF16916">
    <property type="entry name" value="ZT_dimer"/>
    <property type="match status" value="1"/>
</dbReference>
<dbReference type="InterPro" id="IPR058533">
    <property type="entry name" value="Cation_efflux_TM"/>
</dbReference>
<feature type="domain" description="Cation efflux protein transmembrane" evidence="8">
    <location>
        <begin position="26"/>
        <end position="219"/>
    </location>
</feature>
<evidence type="ECO:0000259" key="8">
    <source>
        <dbReference type="Pfam" id="PF01545"/>
    </source>
</evidence>
<comment type="similarity">
    <text evidence="2">Belongs to the cation diffusion facilitator (CDF) transporter (TC 2.A.4) family.</text>
</comment>
<proteinExistence type="inferred from homology"/>
<name>A0A6J4UHA8_9BACT</name>
<dbReference type="Gene3D" id="1.20.1510.10">
    <property type="entry name" value="Cation efflux protein transmembrane domain"/>
    <property type="match status" value="1"/>
</dbReference>
<dbReference type="Gene3D" id="3.30.70.1350">
    <property type="entry name" value="Cation efflux protein, cytoplasmic domain"/>
    <property type="match status" value="1"/>
</dbReference>
<dbReference type="InterPro" id="IPR002524">
    <property type="entry name" value="Cation_efflux"/>
</dbReference>
<comment type="subcellular location">
    <subcellularLocation>
        <location evidence="1">Membrane</location>
        <topology evidence="1">Multi-pass membrane protein</topology>
    </subcellularLocation>
</comment>
<dbReference type="InterPro" id="IPR050291">
    <property type="entry name" value="CDF_Transporter"/>
</dbReference>
<dbReference type="InterPro" id="IPR036837">
    <property type="entry name" value="Cation_efflux_CTD_sf"/>
</dbReference>
<evidence type="ECO:0000256" key="2">
    <source>
        <dbReference type="ARBA" id="ARBA00008114"/>
    </source>
</evidence>
<protein>
    <submittedName>
        <fullName evidence="10">Cobalt-zinc-cadmium resistance protein</fullName>
    </submittedName>
</protein>
<dbReference type="EMBL" id="CADCWK010000075">
    <property type="protein sequence ID" value="CAA9550743.1"/>
    <property type="molecule type" value="Genomic_DNA"/>
</dbReference>
<evidence type="ECO:0000313" key="10">
    <source>
        <dbReference type="EMBL" id="CAA9550743.1"/>
    </source>
</evidence>
<dbReference type="GO" id="GO:0005886">
    <property type="term" value="C:plasma membrane"/>
    <property type="evidence" value="ECO:0007669"/>
    <property type="project" value="TreeGrafter"/>
</dbReference>
<keyword evidence="5 7" id="KW-1133">Transmembrane helix</keyword>
<dbReference type="NCBIfam" id="TIGR01297">
    <property type="entry name" value="CDF"/>
    <property type="match status" value="1"/>
</dbReference>
<dbReference type="SUPFAM" id="SSF160240">
    <property type="entry name" value="Cation efflux protein cytoplasmic domain-like"/>
    <property type="match status" value="1"/>
</dbReference>